<evidence type="ECO:0000256" key="1">
    <source>
        <dbReference type="ARBA" id="ARBA00009981"/>
    </source>
</evidence>
<keyword evidence="4" id="KW-1185">Reference proteome</keyword>
<dbReference type="PATRIC" id="fig|1423742.4.peg.1153"/>
<sequence>MDKLSQLKFKEGLDTYLHQVVDDKKLLEVTLSDHHASVVIMDKAEFDSWKETVYIMSNPELVAKIQRGKKQIETGQGQVHELIEIDD</sequence>
<gene>
    <name evidence="3" type="ORF">FC21_GL001111</name>
</gene>
<dbReference type="Pfam" id="PF02604">
    <property type="entry name" value="PhdYeFM_antitox"/>
    <property type="match status" value="1"/>
</dbReference>
<dbReference type="Gene3D" id="3.40.1620.10">
    <property type="entry name" value="YefM-like domain"/>
    <property type="match status" value="1"/>
</dbReference>
<comment type="function">
    <text evidence="2">Antitoxin component of a type II toxin-antitoxin (TA) system.</text>
</comment>
<dbReference type="InterPro" id="IPR036165">
    <property type="entry name" value="YefM-like_sf"/>
</dbReference>
<dbReference type="AlphaFoldDB" id="A0A0R1UUJ5"/>
<evidence type="ECO:0000256" key="2">
    <source>
        <dbReference type="RuleBase" id="RU362080"/>
    </source>
</evidence>
<proteinExistence type="inferred from homology"/>
<dbReference type="STRING" id="417373.GCA_001570685_00136"/>
<dbReference type="EMBL" id="AZGC01000026">
    <property type="protein sequence ID" value="KRL95064.1"/>
    <property type="molecule type" value="Genomic_DNA"/>
</dbReference>
<evidence type="ECO:0000313" key="4">
    <source>
        <dbReference type="Proteomes" id="UP000051084"/>
    </source>
</evidence>
<dbReference type="InterPro" id="IPR006442">
    <property type="entry name" value="Antitoxin_Phd/YefM"/>
</dbReference>
<protein>
    <recommendedName>
        <fullName evidence="2">Antitoxin</fullName>
    </recommendedName>
</protein>
<evidence type="ECO:0000313" key="3">
    <source>
        <dbReference type="EMBL" id="KRL95064.1"/>
    </source>
</evidence>
<organism evidence="3 4">
    <name type="scientific">Limosilactobacillus equigenerosi DSM 18793 = JCM 14505</name>
    <dbReference type="NCBI Taxonomy" id="1423742"/>
    <lineage>
        <taxon>Bacteria</taxon>
        <taxon>Bacillati</taxon>
        <taxon>Bacillota</taxon>
        <taxon>Bacilli</taxon>
        <taxon>Lactobacillales</taxon>
        <taxon>Lactobacillaceae</taxon>
        <taxon>Limosilactobacillus</taxon>
    </lineage>
</organism>
<comment type="similarity">
    <text evidence="1 2">Belongs to the phD/YefM antitoxin family.</text>
</comment>
<reference evidence="3 4" key="1">
    <citation type="journal article" date="2015" name="Genome Announc.">
        <title>Expanding the biotechnology potential of lactobacilli through comparative genomics of 213 strains and associated genera.</title>
        <authorList>
            <person name="Sun Z."/>
            <person name="Harris H.M."/>
            <person name="McCann A."/>
            <person name="Guo C."/>
            <person name="Argimon S."/>
            <person name="Zhang W."/>
            <person name="Yang X."/>
            <person name="Jeffery I.B."/>
            <person name="Cooney J.C."/>
            <person name="Kagawa T.F."/>
            <person name="Liu W."/>
            <person name="Song Y."/>
            <person name="Salvetti E."/>
            <person name="Wrobel A."/>
            <person name="Rasinkangas P."/>
            <person name="Parkhill J."/>
            <person name="Rea M.C."/>
            <person name="O'Sullivan O."/>
            <person name="Ritari J."/>
            <person name="Douillard F.P."/>
            <person name="Paul Ross R."/>
            <person name="Yang R."/>
            <person name="Briner A.E."/>
            <person name="Felis G.E."/>
            <person name="de Vos W.M."/>
            <person name="Barrangou R."/>
            <person name="Klaenhammer T.R."/>
            <person name="Caufield P.W."/>
            <person name="Cui Y."/>
            <person name="Zhang H."/>
            <person name="O'Toole P.W."/>
        </authorList>
    </citation>
    <scope>NUCLEOTIDE SEQUENCE [LARGE SCALE GENOMIC DNA]</scope>
    <source>
        <strain evidence="3 4">DSM 18793</strain>
    </source>
</reference>
<dbReference type="Proteomes" id="UP000051084">
    <property type="component" value="Unassembled WGS sequence"/>
</dbReference>
<dbReference type="RefSeq" id="WP_054652234.1">
    <property type="nucleotide sequence ID" value="NZ_AZGC01000026.1"/>
</dbReference>
<accession>A0A0R1UUJ5</accession>
<name>A0A0R1UUJ5_9LACO</name>
<dbReference type="OrthoDB" id="9802003at2"/>
<comment type="caution">
    <text evidence="3">The sequence shown here is derived from an EMBL/GenBank/DDBJ whole genome shotgun (WGS) entry which is preliminary data.</text>
</comment>
<dbReference type="SUPFAM" id="SSF143120">
    <property type="entry name" value="YefM-like"/>
    <property type="match status" value="1"/>
</dbReference>